<feature type="transmembrane region" description="Helical" evidence="1">
    <location>
        <begin position="143"/>
        <end position="162"/>
    </location>
</feature>
<gene>
    <name evidence="2" type="ORF">EDD61_12219</name>
</gene>
<keyword evidence="1" id="KW-0812">Transmembrane</keyword>
<reference evidence="2 3" key="1">
    <citation type="submission" date="2019-03" db="EMBL/GenBank/DDBJ databases">
        <title>Genomic Encyclopedia of Type Strains, Phase IV (KMG-IV): sequencing the most valuable type-strain genomes for metagenomic binning, comparative biology and taxonomic classification.</title>
        <authorList>
            <person name="Goeker M."/>
        </authorList>
    </citation>
    <scope>NUCLEOTIDE SEQUENCE [LARGE SCALE GENOMIC DNA]</scope>
    <source>
        <strain evidence="2 3">DSM 29481</strain>
    </source>
</reference>
<feature type="transmembrane region" description="Helical" evidence="1">
    <location>
        <begin position="81"/>
        <end position="103"/>
    </location>
</feature>
<protein>
    <submittedName>
        <fullName evidence="2">Putative membrane protein YwaF</fullName>
    </submittedName>
</protein>
<dbReference type="Pfam" id="PF14808">
    <property type="entry name" value="TMEM164"/>
    <property type="match status" value="1"/>
</dbReference>
<feature type="transmembrane region" description="Helical" evidence="1">
    <location>
        <begin position="115"/>
        <end position="137"/>
    </location>
</feature>
<evidence type="ECO:0000313" key="2">
    <source>
        <dbReference type="EMBL" id="TCU55655.1"/>
    </source>
</evidence>
<dbReference type="RefSeq" id="WP_132225466.1">
    <property type="nucleotide sequence ID" value="NZ_JADPGE010000007.1"/>
</dbReference>
<evidence type="ECO:0000256" key="1">
    <source>
        <dbReference type="SAM" id="Phobius"/>
    </source>
</evidence>
<feature type="transmembrane region" description="Helical" evidence="1">
    <location>
        <begin position="20"/>
        <end position="40"/>
    </location>
</feature>
<name>A0A4V2VJE0_9FIRM</name>
<dbReference type="Proteomes" id="UP000295773">
    <property type="component" value="Unassembled WGS sequence"/>
</dbReference>
<keyword evidence="1" id="KW-1133">Transmembrane helix</keyword>
<proteinExistence type="predicted"/>
<feature type="transmembrane region" description="Helical" evidence="1">
    <location>
        <begin position="212"/>
        <end position="239"/>
    </location>
</feature>
<accession>A0A4V2VJE0</accession>
<keyword evidence="1" id="KW-0472">Membrane</keyword>
<evidence type="ECO:0000313" key="3">
    <source>
        <dbReference type="Proteomes" id="UP000295773"/>
    </source>
</evidence>
<comment type="caution">
    <text evidence="2">The sequence shown here is derived from an EMBL/GenBank/DDBJ whole genome shotgun (WGS) entry which is preliminary data.</text>
</comment>
<feature type="transmembrane region" description="Helical" evidence="1">
    <location>
        <begin position="174"/>
        <end position="192"/>
    </location>
</feature>
<dbReference type="AlphaFoldDB" id="A0A4V2VJE0"/>
<feature type="transmembrane region" description="Helical" evidence="1">
    <location>
        <begin position="56"/>
        <end position="75"/>
    </location>
</feature>
<organism evidence="2 3">
    <name type="scientific">Longicatena caecimuris</name>
    <dbReference type="NCBI Taxonomy" id="1796635"/>
    <lineage>
        <taxon>Bacteria</taxon>
        <taxon>Bacillati</taxon>
        <taxon>Bacillota</taxon>
        <taxon>Erysipelotrichia</taxon>
        <taxon>Erysipelotrichales</taxon>
        <taxon>Erysipelotrichaceae</taxon>
        <taxon>Longicatena</taxon>
    </lineage>
</organism>
<dbReference type="EMBL" id="SMBP01000022">
    <property type="protein sequence ID" value="TCU55655.1"/>
    <property type="molecule type" value="Genomic_DNA"/>
</dbReference>
<sequence>MKDFFTYYTEIKSMAAPFQTFSIAHLCFLCLMGIIIYALYHRYTTLNTSNKRKFQIYMALYFLIEEAIYTLWLLLNCHEQVWIQILPLELCSCCVYMNAACVFTQKNSLRFFSGVVGLVAGGVAMIYPANIAGLYPIVSYRTINFYILHGAFLLFSLIQLSDTTLLQYRYMKKNYLIICCMFSIAFIVNLMLDTQYMFVGVPPKIALVASLYQLTGIFLFMPAVLAALFVIQCIVVYLLRKVYGYPTKEEAAS</sequence>
<keyword evidence="3" id="KW-1185">Reference proteome</keyword>